<dbReference type="EMBL" id="JATAAI010000017">
    <property type="protein sequence ID" value="KAK1739748.1"/>
    <property type="molecule type" value="Genomic_DNA"/>
</dbReference>
<feature type="transmembrane region" description="Helical" evidence="1">
    <location>
        <begin position="36"/>
        <end position="57"/>
    </location>
</feature>
<keyword evidence="4" id="KW-1185">Reference proteome</keyword>
<evidence type="ECO:0000313" key="3">
    <source>
        <dbReference type="EMBL" id="KAK1739748.1"/>
    </source>
</evidence>
<evidence type="ECO:0000256" key="1">
    <source>
        <dbReference type="SAM" id="Phobius"/>
    </source>
</evidence>
<evidence type="ECO:0000313" key="2">
    <source>
        <dbReference type="EMBL" id="KAK1739743.1"/>
    </source>
</evidence>
<keyword evidence="1" id="KW-1133">Transmembrane helix</keyword>
<name>A0AAD8Y5T9_9STRA</name>
<accession>A0AAD8Y5T9</accession>
<comment type="caution">
    <text evidence="2">The sequence shown here is derived from an EMBL/GenBank/DDBJ whole genome shotgun (WGS) entry which is preliminary data.</text>
</comment>
<reference evidence="2" key="1">
    <citation type="submission" date="2023-06" db="EMBL/GenBank/DDBJ databases">
        <title>Survivors Of The Sea: Transcriptome response of Skeletonema marinoi to long-term dormancy.</title>
        <authorList>
            <person name="Pinder M.I.M."/>
            <person name="Kourtchenko O."/>
            <person name="Robertson E.K."/>
            <person name="Larsson T."/>
            <person name="Maumus F."/>
            <person name="Osuna-Cruz C.M."/>
            <person name="Vancaester E."/>
            <person name="Stenow R."/>
            <person name="Vandepoele K."/>
            <person name="Ploug H."/>
            <person name="Bruchert V."/>
            <person name="Godhe A."/>
            <person name="Topel M."/>
        </authorList>
    </citation>
    <scope>NUCLEOTIDE SEQUENCE</scope>
    <source>
        <strain evidence="2">R05AC</strain>
    </source>
</reference>
<dbReference type="AlphaFoldDB" id="A0AAD8Y5T9"/>
<dbReference type="EMBL" id="JATAAI010000017">
    <property type="protein sequence ID" value="KAK1739743.1"/>
    <property type="molecule type" value="Genomic_DNA"/>
</dbReference>
<keyword evidence="1" id="KW-0472">Membrane</keyword>
<gene>
    <name evidence="2" type="ORF">QTG54_009502</name>
    <name evidence="3" type="ORF">QTG54_009507</name>
</gene>
<sequence length="296" mass="33156">MNNNQADSIVVSNVSSAIVTAAKSFAKRHKVITFSYVYGMSILCAIVLIGSGTKLTFDQQRQYNQIMNSIDLQAEYTAASKYHTSYANYYQSKGWFSCDAHCQHYKSIMDRRKSEWEEIKAEGNARMSDAKSVAGLFSEVGVTEVKDSFWDYFNSGKQFAKRQSWWDALFMGMRSMSRDESFIEYGLKMLMQVLINFSMGLIMALFIFIFGLWGIISSYQANPLTALFFFVSAASAAFAFVSTYLFAIYGAAAGGVVGVVKMAESNMRIEAARGGGGGARVRNGYVERNRNRPHYQ</sequence>
<dbReference type="Proteomes" id="UP001224775">
    <property type="component" value="Unassembled WGS sequence"/>
</dbReference>
<evidence type="ECO:0000313" key="4">
    <source>
        <dbReference type="Proteomes" id="UP001224775"/>
    </source>
</evidence>
<protein>
    <submittedName>
        <fullName evidence="2">Uncharacterized protein</fullName>
    </submittedName>
</protein>
<keyword evidence="1" id="KW-0812">Transmembrane</keyword>
<proteinExistence type="predicted"/>
<feature type="transmembrane region" description="Helical" evidence="1">
    <location>
        <begin position="193"/>
        <end position="215"/>
    </location>
</feature>
<feature type="transmembrane region" description="Helical" evidence="1">
    <location>
        <begin position="227"/>
        <end position="260"/>
    </location>
</feature>
<organism evidence="2 4">
    <name type="scientific">Skeletonema marinoi</name>
    <dbReference type="NCBI Taxonomy" id="267567"/>
    <lineage>
        <taxon>Eukaryota</taxon>
        <taxon>Sar</taxon>
        <taxon>Stramenopiles</taxon>
        <taxon>Ochrophyta</taxon>
        <taxon>Bacillariophyta</taxon>
        <taxon>Coscinodiscophyceae</taxon>
        <taxon>Thalassiosirophycidae</taxon>
        <taxon>Thalassiosirales</taxon>
        <taxon>Skeletonemataceae</taxon>
        <taxon>Skeletonema</taxon>
        <taxon>Skeletonema marinoi-dohrnii complex</taxon>
    </lineage>
</organism>